<proteinExistence type="inferred from homology"/>
<feature type="domain" description="Cyclic nucleotide-binding" evidence="10">
    <location>
        <begin position="12"/>
        <end position="111"/>
    </location>
</feature>
<evidence type="ECO:0000313" key="12">
    <source>
        <dbReference type="EMBL" id="PPE73302.1"/>
    </source>
</evidence>
<dbReference type="GO" id="GO:0016042">
    <property type="term" value="P:lipid catabolic process"/>
    <property type="evidence" value="ECO:0007669"/>
    <property type="project" value="UniProtKB-UniRule"/>
</dbReference>
<feature type="domain" description="PNPLA" evidence="11">
    <location>
        <begin position="319"/>
        <end position="479"/>
    </location>
</feature>
<dbReference type="InterPro" id="IPR001423">
    <property type="entry name" value="LysoPLipase_patatin_CS"/>
</dbReference>
<dbReference type="GO" id="GO:0046470">
    <property type="term" value="P:phosphatidylcholine metabolic process"/>
    <property type="evidence" value="ECO:0007669"/>
    <property type="project" value="InterPro"/>
</dbReference>
<name>A0A2S5TEF6_9GAMM</name>
<dbReference type="SMART" id="SM00100">
    <property type="entry name" value="cNMP"/>
    <property type="match status" value="1"/>
</dbReference>
<comment type="caution">
    <text evidence="9">Lacks conserved residue(s) required for the propagation of feature annotation.</text>
</comment>
<dbReference type="EMBL" id="PSNW01000007">
    <property type="protein sequence ID" value="PPE73302.1"/>
    <property type="molecule type" value="Genomic_DNA"/>
</dbReference>
<dbReference type="PROSITE" id="PS50042">
    <property type="entry name" value="CNMP_BINDING_3"/>
    <property type="match status" value="1"/>
</dbReference>
<dbReference type="PROSITE" id="PS01237">
    <property type="entry name" value="UPF0028"/>
    <property type="match status" value="1"/>
</dbReference>
<dbReference type="InterPro" id="IPR014710">
    <property type="entry name" value="RmlC-like_jellyroll"/>
</dbReference>
<evidence type="ECO:0000256" key="1">
    <source>
        <dbReference type="ARBA" id="ARBA00004370"/>
    </source>
</evidence>
<dbReference type="PANTHER" id="PTHR14226:SF29">
    <property type="entry name" value="NEUROPATHY TARGET ESTERASE SWS"/>
    <property type="match status" value="1"/>
</dbReference>
<feature type="active site" description="Nucleophile" evidence="9">
    <location>
        <position position="352"/>
    </location>
</feature>
<evidence type="ECO:0000256" key="3">
    <source>
        <dbReference type="ARBA" id="ARBA00022692"/>
    </source>
</evidence>
<keyword evidence="3" id="KW-0812">Transmembrane</keyword>
<evidence type="ECO:0000256" key="9">
    <source>
        <dbReference type="PROSITE-ProRule" id="PRU01161"/>
    </source>
</evidence>
<dbReference type="PANTHER" id="PTHR14226">
    <property type="entry name" value="NEUROPATHY TARGET ESTERASE/SWISS CHEESE D.MELANOGASTER"/>
    <property type="match status" value="1"/>
</dbReference>
<keyword evidence="7 9" id="KW-0443">Lipid metabolism</keyword>
<dbReference type="InterPro" id="IPR002641">
    <property type="entry name" value="PNPLA_dom"/>
</dbReference>
<organism evidence="12 13">
    <name type="scientific">Solimonas fluminis</name>
    <dbReference type="NCBI Taxonomy" id="2086571"/>
    <lineage>
        <taxon>Bacteria</taxon>
        <taxon>Pseudomonadati</taxon>
        <taxon>Pseudomonadota</taxon>
        <taxon>Gammaproteobacteria</taxon>
        <taxon>Nevskiales</taxon>
        <taxon>Nevskiaceae</taxon>
        <taxon>Solimonas</taxon>
    </lineage>
</organism>
<evidence type="ECO:0000259" key="10">
    <source>
        <dbReference type="PROSITE" id="PS50042"/>
    </source>
</evidence>
<dbReference type="Pfam" id="PF01734">
    <property type="entry name" value="Patatin"/>
    <property type="match status" value="1"/>
</dbReference>
<evidence type="ECO:0000256" key="4">
    <source>
        <dbReference type="ARBA" id="ARBA00022801"/>
    </source>
</evidence>
<gene>
    <name evidence="12" type="ORF">C3942_13590</name>
</gene>
<reference evidence="12 13" key="1">
    <citation type="submission" date="2018-02" db="EMBL/GenBank/DDBJ databases">
        <title>Genome sequencing of Solimonas sp. HR-BB.</title>
        <authorList>
            <person name="Lee Y."/>
            <person name="Jeon C.O."/>
        </authorList>
    </citation>
    <scope>NUCLEOTIDE SEQUENCE [LARGE SCALE GENOMIC DNA]</scope>
    <source>
        <strain evidence="12 13">HR-BB</strain>
    </source>
</reference>
<dbReference type="InterPro" id="IPR018490">
    <property type="entry name" value="cNMP-bd_dom_sf"/>
</dbReference>
<dbReference type="InterPro" id="IPR000595">
    <property type="entry name" value="cNMP-bd_dom"/>
</dbReference>
<feature type="short sequence motif" description="GXSXG" evidence="9">
    <location>
        <begin position="350"/>
        <end position="354"/>
    </location>
</feature>
<evidence type="ECO:0000259" key="11">
    <source>
        <dbReference type="PROSITE" id="PS51635"/>
    </source>
</evidence>
<dbReference type="PROSITE" id="PS51635">
    <property type="entry name" value="PNPLA"/>
    <property type="match status" value="1"/>
</dbReference>
<comment type="caution">
    <text evidence="12">The sequence shown here is derived from an EMBL/GenBank/DDBJ whole genome shotgun (WGS) entry which is preliminary data.</text>
</comment>
<dbReference type="InterPro" id="IPR050301">
    <property type="entry name" value="NTE"/>
</dbReference>
<keyword evidence="4 9" id="KW-0378">Hydrolase</keyword>
<dbReference type="Pfam" id="PF24179">
    <property type="entry name" value="NTE_Ploop"/>
    <property type="match status" value="1"/>
</dbReference>
<keyword evidence="13" id="KW-1185">Reference proteome</keyword>
<evidence type="ECO:0000313" key="13">
    <source>
        <dbReference type="Proteomes" id="UP000238220"/>
    </source>
</evidence>
<dbReference type="Proteomes" id="UP000238220">
    <property type="component" value="Unassembled WGS sequence"/>
</dbReference>
<keyword evidence="6" id="KW-1133">Transmembrane helix</keyword>
<protein>
    <submittedName>
        <fullName evidence="12">Cyclic nucleotide-binding protein</fullName>
    </submittedName>
</protein>
<keyword evidence="5 9" id="KW-0442">Lipid degradation</keyword>
<dbReference type="GO" id="GO:0004622">
    <property type="term" value="F:phosphatidylcholine lysophospholipase activity"/>
    <property type="evidence" value="ECO:0007669"/>
    <property type="project" value="InterPro"/>
</dbReference>
<dbReference type="GO" id="GO:0016020">
    <property type="term" value="C:membrane"/>
    <property type="evidence" value="ECO:0007669"/>
    <property type="project" value="UniProtKB-SubCell"/>
</dbReference>
<feature type="active site" description="Proton acceptor" evidence="9">
    <location>
        <position position="466"/>
    </location>
</feature>
<dbReference type="AlphaFoldDB" id="A0A2S5TEF6"/>
<dbReference type="OrthoDB" id="5290098at2"/>
<keyword evidence="8" id="KW-0472">Membrane</keyword>
<dbReference type="SUPFAM" id="SSF52151">
    <property type="entry name" value="FabD/lysophospholipase-like"/>
    <property type="match status" value="1"/>
</dbReference>
<sequence length="589" mass="64672">MDTRTILAQTPLFSRLQPEALDALSAHTELLGIRSGSLLFEQGEAADSVYIVSTGRLRAVNKDGTVLGDIGHHEPIGEIGVISGETRSVSVYAVRDSILLRIPREDLYAVIENYPGAMIEMTRVIIHRLRQNQHSQQLAAVRSVRSFAVVPAVGDADAAAVAAGLRDALAAHYPVRLVDSVLCDGELGPGATLSHDPDTNGRLIEFLDRIECEQRYLVYLANRDADAWAQRCMRQADRILMVVSSRSYPHLSAMLDELRQSGTRAPVEIVMLRPEGEDPEHILKWRELCKARAHYYLRPGSRSDYESLARQLSGRGIGVVLGGGGARGFAHIGLIRALRELDIPVDAAGGSSMGAFFAALTACGYTHEEMLHIARETFVQHNYLNDYLFPSVALIRGRKFSRRLHELFEERRIESLRTPYFCVSTNLTRGRAMVHDHGPLHLWVATSMCVPGVAPPVAWNGDLLADGSVINSLPTDVMQAWGRGPIVASDVSTEGGISAPGVVGPDPEALFKFKKEDERPGLFAIVFRTATLTSESGTAQRASRADAYVRMPVSGVALFDWKKLDQVVERGYQHALEKLTAVRDQLLKS</sequence>
<dbReference type="Pfam" id="PF00027">
    <property type="entry name" value="cNMP_binding"/>
    <property type="match status" value="1"/>
</dbReference>
<dbReference type="SUPFAM" id="SSF51206">
    <property type="entry name" value="cAMP-binding domain-like"/>
    <property type="match status" value="1"/>
</dbReference>
<dbReference type="RefSeq" id="WP_104230898.1">
    <property type="nucleotide sequence ID" value="NZ_PSNW01000007.1"/>
</dbReference>
<dbReference type="Gene3D" id="2.60.120.10">
    <property type="entry name" value="Jelly Rolls"/>
    <property type="match status" value="1"/>
</dbReference>
<dbReference type="Gene3D" id="3.40.1090.10">
    <property type="entry name" value="Cytosolic phospholipase A2 catalytic domain"/>
    <property type="match status" value="1"/>
</dbReference>
<evidence type="ECO:0000256" key="8">
    <source>
        <dbReference type="ARBA" id="ARBA00023136"/>
    </source>
</evidence>
<evidence type="ECO:0000256" key="6">
    <source>
        <dbReference type="ARBA" id="ARBA00022989"/>
    </source>
</evidence>
<evidence type="ECO:0000256" key="2">
    <source>
        <dbReference type="ARBA" id="ARBA00006636"/>
    </source>
</evidence>
<comment type="subcellular location">
    <subcellularLocation>
        <location evidence="1">Membrane</location>
    </subcellularLocation>
</comment>
<evidence type="ECO:0000256" key="5">
    <source>
        <dbReference type="ARBA" id="ARBA00022963"/>
    </source>
</evidence>
<comment type="similarity">
    <text evidence="2">Belongs to the NTE family.</text>
</comment>
<feature type="short sequence motif" description="GXGXXG" evidence="9">
    <location>
        <begin position="323"/>
        <end position="328"/>
    </location>
</feature>
<evidence type="ECO:0000256" key="7">
    <source>
        <dbReference type="ARBA" id="ARBA00023098"/>
    </source>
</evidence>
<dbReference type="CDD" id="cd00038">
    <property type="entry name" value="CAP_ED"/>
    <property type="match status" value="1"/>
</dbReference>
<dbReference type="InterPro" id="IPR056556">
    <property type="entry name" value="NTE1_P-loop_dom"/>
</dbReference>
<dbReference type="InterPro" id="IPR016035">
    <property type="entry name" value="Acyl_Trfase/lysoPLipase"/>
</dbReference>
<accession>A0A2S5TEF6</accession>